<reference evidence="3" key="1">
    <citation type="submission" date="2023-03" db="EMBL/GenBank/DDBJ databases">
        <title>Massive genome expansion in bonnet fungi (Mycena s.s.) driven by repeated elements and novel gene families across ecological guilds.</title>
        <authorList>
            <consortium name="Lawrence Berkeley National Laboratory"/>
            <person name="Harder C.B."/>
            <person name="Miyauchi S."/>
            <person name="Viragh M."/>
            <person name="Kuo A."/>
            <person name="Thoen E."/>
            <person name="Andreopoulos B."/>
            <person name="Lu D."/>
            <person name="Skrede I."/>
            <person name="Drula E."/>
            <person name="Henrissat B."/>
            <person name="Morin E."/>
            <person name="Kohler A."/>
            <person name="Barry K."/>
            <person name="LaButti K."/>
            <person name="Morin E."/>
            <person name="Salamov A."/>
            <person name="Lipzen A."/>
            <person name="Mereny Z."/>
            <person name="Hegedus B."/>
            <person name="Baldrian P."/>
            <person name="Stursova M."/>
            <person name="Weitz H."/>
            <person name="Taylor A."/>
            <person name="Grigoriev I.V."/>
            <person name="Nagy L.G."/>
            <person name="Martin F."/>
            <person name="Kauserud H."/>
        </authorList>
    </citation>
    <scope>NUCLEOTIDE SEQUENCE</scope>
    <source>
        <strain evidence="3">CBHHK188m</strain>
    </source>
</reference>
<organism evidence="3 4">
    <name type="scientific">Mycena maculata</name>
    <dbReference type="NCBI Taxonomy" id="230809"/>
    <lineage>
        <taxon>Eukaryota</taxon>
        <taxon>Fungi</taxon>
        <taxon>Dikarya</taxon>
        <taxon>Basidiomycota</taxon>
        <taxon>Agaricomycotina</taxon>
        <taxon>Agaricomycetes</taxon>
        <taxon>Agaricomycetidae</taxon>
        <taxon>Agaricales</taxon>
        <taxon>Marasmiineae</taxon>
        <taxon>Mycenaceae</taxon>
        <taxon>Mycena</taxon>
    </lineage>
</organism>
<accession>A0AAD7JD49</accession>
<sequence>MSSDPQGVPKRSLRQNVLPAFTKLMHGSAPFITTFMLIHLTAPMLANLGGSSLASQTLLLGREYYQTDFGEKYLLLGPLAVHSLSGVAKRILSPAKAPPRPWTSLLALTGYANMIIFLPIHFMTHRVLPMNPAPPIHALGPSELDFEFVKYGLAKWPWRSCILYGALVAGVVLHAVDGERLLFNTYFGETMGRFKMATRKRLLAIGFGLLAVPVLSGLFFMSKEPLLVFPSTAERVQASFVQFPLFRV</sequence>
<keyword evidence="4" id="KW-1185">Reference proteome</keyword>
<evidence type="ECO:0000256" key="1">
    <source>
        <dbReference type="SAM" id="Phobius"/>
    </source>
</evidence>
<feature type="transmembrane region" description="Helical" evidence="1">
    <location>
        <begin position="104"/>
        <end position="122"/>
    </location>
</feature>
<comment type="caution">
    <text evidence="3">The sequence shown here is derived from an EMBL/GenBank/DDBJ whole genome shotgun (WGS) entry which is preliminary data.</text>
</comment>
<name>A0AAD7JD49_9AGAR</name>
<keyword evidence="1" id="KW-0812">Transmembrane</keyword>
<evidence type="ECO:0000313" key="3">
    <source>
        <dbReference type="EMBL" id="KAJ7760730.1"/>
    </source>
</evidence>
<dbReference type="PANTHER" id="PTHR38409:SF1">
    <property type="entry name" value="MITOCHONDRIAL ADAPTER PROTEIN MCP1"/>
    <property type="match status" value="1"/>
</dbReference>
<feature type="domain" description="Mitochondrial adapter protein MCP1 transmembrane" evidence="2">
    <location>
        <begin position="117"/>
        <end position="181"/>
    </location>
</feature>
<dbReference type="GO" id="GO:0016020">
    <property type="term" value="C:membrane"/>
    <property type="evidence" value="ECO:0007669"/>
    <property type="project" value="InterPro"/>
</dbReference>
<proteinExistence type="predicted"/>
<dbReference type="Proteomes" id="UP001215280">
    <property type="component" value="Unassembled WGS sequence"/>
</dbReference>
<dbReference type="Pfam" id="PF07950">
    <property type="entry name" value="MCP1_TM"/>
    <property type="match status" value="1"/>
</dbReference>
<evidence type="ECO:0000313" key="4">
    <source>
        <dbReference type="Proteomes" id="UP001215280"/>
    </source>
</evidence>
<feature type="transmembrane region" description="Helical" evidence="1">
    <location>
        <begin position="202"/>
        <end position="221"/>
    </location>
</feature>
<gene>
    <name evidence="3" type="ORF">DFH07DRAFT_771804</name>
</gene>
<feature type="transmembrane region" description="Helical" evidence="1">
    <location>
        <begin position="156"/>
        <end position="176"/>
    </location>
</feature>
<dbReference type="GO" id="GO:0055088">
    <property type="term" value="P:lipid homeostasis"/>
    <property type="evidence" value="ECO:0007669"/>
    <property type="project" value="InterPro"/>
</dbReference>
<keyword evidence="1" id="KW-0472">Membrane</keyword>
<keyword evidence="1" id="KW-1133">Transmembrane helix</keyword>
<dbReference type="SUPFAM" id="SSF81343">
    <property type="entry name" value="Fumarate reductase respiratory complex transmembrane subunits"/>
    <property type="match status" value="1"/>
</dbReference>
<feature type="transmembrane region" description="Helical" evidence="1">
    <location>
        <begin position="31"/>
        <end position="53"/>
    </location>
</feature>
<dbReference type="EMBL" id="JARJLG010000048">
    <property type="protein sequence ID" value="KAJ7760730.1"/>
    <property type="molecule type" value="Genomic_DNA"/>
</dbReference>
<dbReference type="PANTHER" id="PTHR38409">
    <property type="entry name" value="MDM10-COMPLEMENTING PROTEIN 1"/>
    <property type="match status" value="1"/>
</dbReference>
<evidence type="ECO:0000259" key="2">
    <source>
        <dbReference type="Pfam" id="PF07950"/>
    </source>
</evidence>
<protein>
    <recommendedName>
        <fullName evidence="2">Mitochondrial adapter protein MCP1 transmembrane domain-containing protein</fullName>
    </recommendedName>
</protein>
<dbReference type="InterPro" id="IPR039960">
    <property type="entry name" value="MCP1"/>
</dbReference>
<dbReference type="InterPro" id="IPR034804">
    <property type="entry name" value="SQR/QFR_C/D"/>
</dbReference>
<dbReference type="InterPro" id="IPR012472">
    <property type="entry name" value="MCP1_TM"/>
</dbReference>
<dbReference type="AlphaFoldDB" id="A0AAD7JD49"/>